<feature type="domain" description="PpiC" evidence="14">
    <location>
        <begin position="150"/>
        <end position="240"/>
    </location>
</feature>
<dbReference type="GO" id="GO:0005886">
    <property type="term" value="C:plasma membrane"/>
    <property type="evidence" value="ECO:0007669"/>
    <property type="project" value="UniProtKB-SubCell"/>
</dbReference>
<name>A0A3N5BRM8_9BACI</name>
<evidence type="ECO:0000256" key="1">
    <source>
        <dbReference type="ARBA" id="ARBA00000971"/>
    </source>
</evidence>
<evidence type="ECO:0000256" key="9">
    <source>
        <dbReference type="ARBA" id="ARBA00023235"/>
    </source>
</evidence>
<feature type="coiled-coil region" evidence="12">
    <location>
        <begin position="73"/>
        <end position="104"/>
    </location>
</feature>
<dbReference type="Proteomes" id="UP000276443">
    <property type="component" value="Unassembled WGS sequence"/>
</dbReference>
<comment type="similarity">
    <text evidence="3 11">Belongs to the PrsA family.</text>
</comment>
<organism evidence="15 16">
    <name type="scientific">Aquisalibacillus elongatus</name>
    <dbReference type="NCBI Taxonomy" id="485577"/>
    <lineage>
        <taxon>Bacteria</taxon>
        <taxon>Bacillati</taxon>
        <taxon>Bacillota</taxon>
        <taxon>Bacilli</taxon>
        <taxon>Bacillales</taxon>
        <taxon>Bacillaceae</taxon>
        <taxon>Aquisalibacillus</taxon>
    </lineage>
</organism>
<evidence type="ECO:0000256" key="8">
    <source>
        <dbReference type="ARBA" id="ARBA00023139"/>
    </source>
</evidence>
<keyword evidence="10 11" id="KW-0449">Lipoprotein</keyword>
<dbReference type="HAMAP" id="MF_01145">
    <property type="entry name" value="Foldase_PrsA"/>
    <property type="match status" value="1"/>
</dbReference>
<evidence type="ECO:0000256" key="13">
    <source>
        <dbReference type="SAM" id="SignalP"/>
    </source>
</evidence>
<evidence type="ECO:0000256" key="2">
    <source>
        <dbReference type="ARBA" id="ARBA00004193"/>
    </source>
</evidence>
<dbReference type="GO" id="GO:0003755">
    <property type="term" value="F:peptidyl-prolyl cis-trans isomerase activity"/>
    <property type="evidence" value="ECO:0007669"/>
    <property type="project" value="UniProtKB-UniRule"/>
</dbReference>
<evidence type="ECO:0000259" key="14">
    <source>
        <dbReference type="PROSITE" id="PS50198"/>
    </source>
</evidence>
<feature type="chain" id="PRO_5038588890" description="Foldase protein PrsA" evidence="13">
    <location>
        <begin position="18"/>
        <end position="300"/>
    </location>
</feature>
<evidence type="ECO:0000256" key="7">
    <source>
        <dbReference type="ARBA" id="ARBA00023136"/>
    </source>
</evidence>
<gene>
    <name evidence="11" type="primary">prsA</name>
    <name evidence="15" type="ORF">EDC24_2980</name>
</gene>
<proteinExistence type="inferred from homology"/>
<dbReference type="AlphaFoldDB" id="A0A3N5BRM8"/>
<comment type="caution">
    <text evidence="15">The sequence shown here is derived from an EMBL/GenBank/DDBJ whole genome shotgun (WGS) entry which is preliminary data.</text>
</comment>
<keyword evidence="9 11" id="KW-0413">Isomerase</keyword>
<reference evidence="15 16" key="1">
    <citation type="submission" date="2018-11" db="EMBL/GenBank/DDBJ databases">
        <title>Genomic Encyclopedia of Type Strains, Phase IV (KMG-IV): sequencing the most valuable type-strain genomes for metagenomic binning, comparative biology and taxonomic classification.</title>
        <authorList>
            <person name="Goeker M."/>
        </authorList>
    </citation>
    <scope>NUCLEOTIDE SEQUENCE [LARGE SCALE GENOMIC DNA]</scope>
    <source>
        <strain evidence="15 16">DSM 18090</strain>
    </source>
</reference>
<dbReference type="EMBL" id="RKRF01000014">
    <property type="protein sequence ID" value="RPF50162.1"/>
    <property type="molecule type" value="Genomic_DNA"/>
</dbReference>
<keyword evidence="16" id="KW-1185">Reference proteome</keyword>
<accession>A0A3N5BRM8</accession>
<evidence type="ECO:0000256" key="5">
    <source>
        <dbReference type="ARBA" id="ARBA00022729"/>
    </source>
</evidence>
<evidence type="ECO:0000256" key="3">
    <source>
        <dbReference type="ARBA" id="ARBA00006071"/>
    </source>
</evidence>
<keyword evidence="6 11" id="KW-0697">Rotamase</keyword>
<dbReference type="GO" id="GO:0006457">
    <property type="term" value="P:protein folding"/>
    <property type="evidence" value="ECO:0007669"/>
    <property type="project" value="UniProtKB-UniRule"/>
</dbReference>
<dbReference type="InterPro" id="IPR050245">
    <property type="entry name" value="PrsA_foldase"/>
</dbReference>
<evidence type="ECO:0000256" key="11">
    <source>
        <dbReference type="HAMAP-Rule" id="MF_01145"/>
    </source>
</evidence>
<evidence type="ECO:0000256" key="4">
    <source>
        <dbReference type="ARBA" id="ARBA00022475"/>
    </source>
</evidence>
<dbReference type="PROSITE" id="PS50198">
    <property type="entry name" value="PPIC_PPIASE_2"/>
    <property type="match status" value="1"/>
</dbReference>
<keyword evidence="4 11" id="KW-1003">Cell membrane</keyword>
<dbReference type="InterPro" id="IPR023059">
    <property type="entry name" value="Foldase_PrsA"/>
</dbReference>
<dbReference type="Gene3D" id="3.10.50.40">
    <property type="match status" value="1"/>
</dbReference>
<keyword evidence="12" id="KW-0175">Coiled coil</keyword>
<comment type="catalytic activity">
    <reaction evidence="1 11">
        <text>[protein]-peptidylproline (omega=180) = [protein]-peptidylproline (omega=0)</text>
        <dbReference type="Rhea" id="RHEA:16237"/>
        <dbReference type="Rhea" id="RHEA-COMP:10747"/>
        <dbReference type="Rhea" id="RHEA-COMP:10748"/>
        <dbReference type="ChEBI" id="CHEBI:83833"/>
        <dbReference type="ChEBI" id="CHEBI:83834"/>
        <dbReference type="EC" id="5.2.1.8"/>
    </reaction>
</comment>
<dbReference type="RefSeq" id="WP_124223822.1">
    <property type="nucleotide sequence ID" value="NZ_RKRF01000014.1"/>
</dbReference>
<dbReference type="Pfam" id="PF13616">
    <property type="entry name" value="Rotamase_3"/>
    <property type="match status" value="1"/>
</dbReference>
<evidence type="ECO:0000256" key="12">
    <source>
        <dbReference type="SAM" id="Coils"/>
    </source>
</evidence>
<dbReference type="OrthoDB" id="14196at2"/>
<evidence type="ECO:0000313" key="16">
    <source>
        <dbReference type="Proteomes" id="UP000276443"/>
    </source>
</evidence>
<dbReference type="SUPFAM" id="SSF54534">
    <property type="entry name" value="FKBP-like"/>
    <property type="match status" value="1"/>
</dbReference>
<dbReference type="InterPro" id="IPR046357">
    <property type="entry name" value="PPIase_dom_sf"/>
</dbReference>
<dbReference type="PANTHER" id="PTHR47245:SF1">
    <property type="entry name" value="FOLDASE PROTEIN PRSA"/>
    <property type="match status" value="1"/>
</dbReference>
<protein>
    <recommendedName>
        <fullName evidence="11">Foldase protein PrsA</fullName>
        <ecNumber evidence="11">5.2.1.8</ecNumber>
    </recommendedName>
</protein>
<keyword evidence="5 11" id="KW-0732">Signal</keyword>
<keyword evidence="8 11" id="KW-0564">Palmitate</keyword>
<dbReference type="PANTHER" id="PTHR47245">
    <property type="entry name" value="PEPTIDYLPROLYL ISOMERASE"/>
    <property type="match status" value="1"/>
</dbReference>
<dbReference type="PROSITE" id="PS51257">
    <property type="entry name" value="PROKAR_LIPOPROTEIN"/>
    <property type="match status" value="1"/>
</dbReference>
<comment type="subcellular location">
    <subcellularLocation>
        <location evidence="2 11">Cell membrane</location>
        <topology evidence="2 11">Lipid-anchor</topology>
    </subcellularLocation>
</comment>
<evidence type="ECO:0000256" key="6">
    <source>
        <dbReference type="ARBA" id="ARBA00023110"/>
    </source>
</evidence>
<feature type="signal peptide" evidence="13">
    <location>
        <begin position="1"/>
        <end position="17"/>
    </location>
</feature>
<dbReference type="EC" id="5.2.1.8" evidence="11"/>
<sequence length="300" mass="34376">MKKVLLILLALGLAVLAACTDDESNQEDEQEDNQEVVAETAAGDITKDEFYEELKELHGEKVLQSMVTRKVLNNELDEDHQVTLEEIDEEIQETKDQLGQQFNQVLQQQGISNEKELRYTLLLSKIQYQLAAQDIEIPEEEIKNRYERLQTEIRARHILVDEEETAQEVIDLYNEGTDFEELVSEYSTDSGSASNGGDLDYFSAGDMVKPFEDAAYALEVGEISEPVQSDFGWHVILIEDKRDADIDSYEEMKDSIEEEMTMKQVDQAALREKVQEKLDQAEIDIQIEEFENLFETTSNS</sequence>
<keyword evidence="7 11" id="KW-0472">Membrane</keyword>
<dbReference type="SUPFAM" id="SSF109998">
    <property type="entry name" value="Triger factor/SurA peptide-binding domain-like"/>
    <property type="match status" value="1"/>
</dbReference>
<evidence type="ECO:0000313" key="15">
    <source>
        <dbReference type="EMBL" id="RPF50162.1"/>
    </source>
</evidence>
<dbReference type="InterPro" id="IPR027304">
    <property type="entry name" value="Trigger_fact/SurA_dom_sf"/>
</dbReference>
<dbReference type="InterPro" id="IPR000297">
    <property type="entry name" value="PPIase_PpiC"/>
</dbReference>
<evidence type="ECO:0000256" key="10">
    <source>
        <dbReference type="ARBA" id="ARBA00023288"/>
    </source>
</evidence>
<comment type="function">
    <text evidence="11">Plays a major role in protein secretion by helping the post-translocational extracellular folding of several secreted proteins.</text>
</comment>